<gene>
    <name evidence="2" type="ORF">GCWU000325_00767</name>
</gene>
<dbReference type="EMBL" id="ACIJ02000016">
    <property type="protein sequence ID" value="EEX72305.1"/>
    <property type="molecule type" value="Genomic_DNA"/>
</dbReference>
<sequence length="44" mass="4782">MRRLNNKSRGASIPLPKGVQVLDKHKKSRAKTSKRNGAAALLLA</sequence>
<evidence type="ECO:0000313" key="3">
    <source>
        <dbReference type="Proteomes" id="UP000003460"/>
    </source>
</evidence>
<proteinExistence type="predicted"/>
<dbReference type="AlphaFoldDB" id="C9LEY6"/>
<feature type="region of interest" description="Disordered" evidence="1">
    <location>
        <begin position="1"/>
        <end position="44"/>
    </location>
</feature>
<keyword evidence="3" id="KW-1185">Reference proteome</keyword>
<organism evidence="2 3">
    <name type="scientific">Alloprevotella tannerae ATCC 51259</name>
    <dbReference type="NCBI Taxonomy" id="626522"/>
    <lineage>
        <taxon>Bacteria</taxon>
        <taxon>Pseudomonadati</taxon>
        <taxon>Bacteroidota</taxon>
        <taxon>Bacteroidia</taxon>
        <taxon>Bacteroidales</taxon>
        <taxon>Prevotellaceae</taxon>
        <taxon>Alloprevotella</taxon>
    </lineage>
</organism>
<dbReference type="Proteomes" id="UP000003460">
    <property type="component" value="Unassembled WGS sequence"/>
</dbReference>
<protein>
    <submittedName>
        <fullName evidence="2">Uncharacterized protein</fullName>
    </submittedName>
</protein>
<reference evidence="2" key="1">
    <citation type="submission" date="2009-09" db="EMBL/GenBank/DDBJ databases">
        <authorList>
            <person name="Weinstock G."/>
            <person name="Sodergren E."/>
            <person name="Clifton S."/>
            <person name="Fulton L."/>
            <person name="Fulton B."/>
            <person name="Courtney L."/>
            <person name="Fronick C."/>
            <person name="Harrison M."/>
            <person name="Strong C."/>
            <person name="Farmer C."/>
            <person name="Delahaunty K."/>
            <person name="Markovic C."/>
            <person name="Hall O."/>
            <person name="Minx P."/>
            <person name="Tomlinson C."/>
            <person name="Mitreva M."/>
            <person name="Nelson J."/>
            <person name="Hou S."/>
            <person name="Wollam A."/>
            <person name="Pepin K.H."/>
            <person name="Johnson M."/>
            <person name="Bhonagiri V."/>
            <person name="Nash W.E."/>
            <person name="Warren W."/>
            <person name="Chinwalla A."/>
            <person name="Mardis E.R."/>
            <person name="Wilson R.K."/>
        </authorList>
    </citation>
    <scope>NUCLEOTIDE SEQUENCE [LARGE SCALE GENOMIC DNA]</scope>
    <source>
        <strain evidence="2">ATCC 51259</strain>
    </source>
</reference>
<accession>C9LEY6</accession>
<evidence type="ECO:0000313" key="2">
    <source>
        <dbReference type="EMBL" id="EEX72305.1"/>
    </source>
</evidence>
<comment type="caution">
    <text evidence="2">The sequence shown here is derived from an EMBL/GenBank/DDBJ whole genome shotgun (WGS) entry which is preliminary data.</text>
</comment>
<name>C9LEY6_9BACT</name>
<evidence type="ECO:0000256" key="1">
    <source>
        <dbReference type="SAM" id="MobiDB-lite"/>
    </source>
</evidence>
<dbReference type="HOGENOM" id="CLU_3220322_0_0_10"/>
<feature type="compositionally biased region" description="Basic residues" evidence="1">
    <location>
        <begin position="24"/>
        <end position="34"/>
    </location>
</feature>